<feature type="chain" id="PRO_5014701623" evidence="1">
    <location>
        <begin position="30"/>
        <end position="83"/>
    </location>
</feature>
<protein>
    <submittedName>
        <fullName evidence="2">Putative secreted protein</fullName>
    </submittedName>
</protein>
<proteinExistence type="predicted"/>
<evidence type="ECO:0000313" key="2">
    <source>
        <dbReference type="EMBL" id="MBW49077.1"/>
    </source>
</evidence>
<feature type="signal peptide" evidence="1">
    <location>
        <begin position="1"/>
        <end position="29"/>
    </location>
</feature>
<dbReference type="EMBL" id="GGFK01015756">
    <property type="protein sequence ID" value="MBW49077.1"/>
    <property type="molecule type" value="Transcribed_RNA"/>
</dbReference>
<dbReference type="AlphaFoldDB" id="A0A2M4B7S4"/>
<accession>A0A2M4B7S4</accession>
<sequence>MDLHNKSIVTASNRASLLLVVALPSVVRCLCDTPPSLSQKPTPYPLFVRQPFQCQAHSLATQLVLVLRLRLLRLPPTRTRCEP</sequence>
<evidence type="ECO:0000256" key="1">
    <source>
        <dbReference type="SAM" id="SignalP"/>
    </source>
</evidence>
<organism evidence="2">
    <name type="scientific">Anopheles triannulatus</name>
    <dbReference type="NCBI Taxonomy" id="58253"/>
    <lineage>
        <taxon>Eukaryota</taxon>
        <taxon>Metazoa</taxon>
        <taxon>Ecdysozoa</taxon>
        <taxon>Arthropoda</taxon>
        <taxon>Hexapoda</taxon>
        <taxon>Insecta</taxon>
        <taxon>Pterygota</taxon>
        <taxon>Neoptera</taxon>
        <taxon>Endopterygota</taxon>
        <taxon>Diptera</taxon>
        <taxon>Nematocera</taxon>
        <taxon>Culicoidea</taxon>
        <taxon>Culicidae</taxon>
        <taxon>Anophelinae</taxon>
        <taxon>Anopheles</taxon>
    </lineage>
</organism>
<reference evidence="2" key="1">
    <citation type="submission" date="2018-01" db="EMBL/GenBank/DDBJ databases">
        <title>An insight into the sialome of Amazonian anophelines.</title>
        <authorList>
            <person name="Ribeiro J.M."/>
            <person name="Scarpassa V."/>
            <person name="Calvo E."/>
        </authorList>
    </citation>
    <scope>NUCLEOTIDE SEQUENCE</scope>
    <source>
        <tissue evidence="2">Salivary glands</tissue>
    </source>
</reference>
<name>A0A2M4B7S4_9DIPT</name>
<keyword evidence="1" id="KW-0732">Signal</keyword>